<feature type="transmembrane region" description="Helical" evidence="2">
    <location>
        <begin position="252"/>
        <end position="279"/>
    </location>
</feature>
<dbReference type="Proteomes" id="UP000694044">
    <property type="component" value="Unassembled WGS sequence"/>
</dbReference>
<accession>A0A8T1VEH1</accession>
<protein>
    <submittedName>
        <fullName evidence="3">Uncharacterized protein</fullName>
    </submittedName>
</protein>
<gene>
    <name evidence="3" type="ORF">PHYPSEUDO_008335</name>
</gene>
<evidence type="ECO:0000313" key="4">
    <source>
        <dbReference type="Proteomes" id="UP000694044"/>
    </source>
</evidence>
<dbReference type="OrthoDB" id="70344at2759"/>
<dbReference type="AlphaFoldDB" id="A0A8T1VEH1"/>
<feature type="transmembrane region" description="Helical" evidence="2">
    <location>
        <begin position="35"/>
        <end position="62"/>
    </location>
</feature>
<feature type="transmembrane region" description="Helical" evidence="2">
    <location>
        <begin position="82"/>
        <end position="102"/>
    </location>
</feature>
<organism evidence="3 4">
    <name type="scientific">Phytophthora pseudosyringae</name>
    <dbReference type="NCBI Taxonomy" id="221518"/>
    <lineage>
        <taxon>Eukaryota</taxon>
        <taxon>Sar</taxon>
        <taxon>Stramenopiles</taxon>
        <taxon>Oomycota</taxon>
        <taxon>Peronosporomycetes</taxon>
        <taxon>Peronosporales</taxon>
        <taxon>Peronosporaceae</taxon>
        <taxon>Phytophthora</taxon>
    </lineage>
</organism>
<evidence type="ECO:0000256" key="2">
    <source>
        <dbReference type="SAM" id="Phobius"/>
    </source>
</evidence>
<keyword evidence="2" id="KW-0472">Membrane</keyword>
<keyword evidence="2" id="KW-0812">Transmembrane</keyword>
<sequence>MSRVTPDIVSSPRVQDVRRASPPNAQHKISRRQYVALWTFMMLLHALSSAFLLSCAKLYWLMEDEYLDYFATLLAPERDRHFRVVGSALGVLGAAHALQLLGHLGASIVARKLTVRTANLGADSLSFVTIAVQLSVRLVRWAVHRWRTSREGGQRLKVPRSAFSMRREAATGNEAYGRIFAIRKTVEIATQVPNGYLYSTLIARPWINHAKVALIVANCWSAFIIHRMTTSERVDRRVAPSRAPPSPHSVRFLAVVTDALLATATGVLLPSAIFLPYLLQFDVESVDFPDSMLYGDTAFPNLVLENRAFFAISWANAAMKGVPHVSVFLCLVAIASMLDAATETDRNTPVVARPRRLPPRIGRSSIATASYHASRSIRSSRLLVQRVLRLTAPGLFLLSGAVVLALHLSAQYGHVHDNMDAMKTMCLQRTRPWLAPNVSCAVVRYNCAREGVSSPPPEALSWLEREAVSNLIFVHCAAFEMPPIVRELPFLMGIELWNVTLVSWGHEAALTARLHPMMLFVTFAFVNMTAVPVGILQPSLPEQLTDLEFIHTNLTTLPAEVAESWKSVELVYVEHSQLNSFPTVLMKLPCLSELSLIHNNIETIPEDALLTGASPYFYDLAFSRNPLRELPDARTAAFDVSYLSLELTHLTELPAWVDIQVWSSLSLGGSPVCEADSVELPELAVCGEGEEAWDPLGEERYPTQFIALGRSLDA</sequence>
<name>A0A8T1VEH1_9STRA</name>
<keyword evidence="2" id="KW-1133">Transmembrane helix</keyword>
<feature type="transmembrane region" description="Helical" evidence="2">
    <location>
        <begin position="321"/>
        <end position="338"/>
    </location>
</feature>
<feature type="region of interest" description="Disordered" evidence="1">
    <location>
        <begin position="1"/>
        <end position="25"/>
    </location>
</feature>
<evidence type="ECO:0000313" key="3">
    <source>
        <dbReference type="EMBL" id="KAG7379652.1"/>
    </source>
</evidence>
<dbReference type="PROSITE" id="PS51450">
    <property type="entry name" value="LRR"/>
    <property type="match status" value="1"/>
</dbReference>
<comment type="caution">
    <text evidence="3">The sequence shown here is derived from an EMBL/GenBank/DDBJ whole genome shotgun (WGS) entry which is preliminary data.</text>
</comment>
<dbReference type="EMBL" id="JAGDFM010000337">
    <property type="protein sequence ID" value="KAG7379652.1"/>
    <property type="molecule type" value="Genomic_DNA"/>
</dbReference>
<feature type="transmembrane region" description="Helical" evidence="2">
    <location>
        <begin position="387"/>
        <end position="410"/>
    </location>
</feature>
<evidence type="ECO:0000256" key="1">
    <source>
        <dbReference type="SAM" id="MobiDB-lite"/>
    </source>
</evidence>
<dbReference type="InterPro" id="IPR001611">
    <property type="entry name" value="Leu-rich_rpt"/>
</dbReference>
<keyword evidence="4" id="KW-1185">Reference proteome</keyword>
<proteinExistence type="predicted"/>
<reference evidence="3" key="1">
    <citation type="submission" date="2021-02" db="EMBL/GenBank/DDBJ databases">
        <authorList>
            <person name="Palmer J.M."/>
        </authorList>
    </citation>
    <scope>NUCLEOTIDE SEQUENCE</scope>
    <source>
        <strain evidence="3">SCRP734</strain>
    </source>
</reference>